<gene>
    <name evidence="2" type="ORF">HRQ87_08810</name>
</gene>
<dbReference type="InterPro" id="IPR001173">
    <property type="entry name" value="Glyco_trans_2-like"/>
</dbReference>
<dbReference type="Proteomes" id="UP000777935">
    <property type="component" value="Unassembled WGS sequence"/>
</dbReference>
<dbReference type="InterPro" id="IPR050834">
    <property type="entry name" value="Glycosyltransf_2"/>
</dbReference>
<dbReference type="InterPro" id="IPR029044">
    <property type="entry name" value="Nucleotide-diphossugar_trans"/>
</dbReference>
<dbReference type="PANTHER" id="PTHR43685">
    <property type="entry name" value="GLYCOSYLTRANSFERASE"/>
    <property type="match status" value="1"/>
</dbReference>
<keyword evidence="3" id="KW-1185">Reference proteome</keyword>
<sequence>MTGSSIDFSQTPVLSVIMANYNGAKYLEAAVNSALSQTLHDIEVIVADDGSTDNSLDILYAMQAEDRRLIVLPAQKNAGPGDARNRAIERANGEWLAIVDADDVMEPHRFAHLIACANVLGADFIADDQICFSADNMADTNTLFQSHLMGLNMKLSPAVFVKSGDLGFMKPLIRADSLGDLRYRTDIRNGEDFDFYLKYLMSNAKAFLVNKPLYFYRRHSASISHRWSVADIRVMIKCNDDISTSDAATRAALKIRRDRLERALAFELLMTDIKARRRFSAAKRLCAKPFLFGPLARALRDKLWRSKTEDAVTKIALQVVKNPRDADDKSIPQI</sequence>
<dbReference type="RefSeq" id="WP_174137407.1">
    <property type="nucleotide sequence ID" value="NZ_JABUFE010000004.1"/>
</dbReference>
<feature type="domain" description="Glycosyltransferase 2-like" evidence="1">
    <location>
        <begin position="15"/>
        <end position="137"/>
    </location>
</feature>
<dbReference type="CDD" id="cd00761">
    <property type="entry name" value="Glyco_tranf_GTA_type"/>
    <property type="match status" value="1"/>
</dbReference>
<name>A0ABX2IPT6_9RHOB</name>
<evidence type="ECO:0000313" key="3">
    <source>
        <dbReference type="Proteomes" id="UP000777935"/>
    </source>
</evidence>
<dbReference type="Pfam" id="PF00535">
    <property type="entry name" value="Glycos_transf_2"/>
    <property type="match status" value="1"/>
</dbReference>
<dbReference type="SUPFAM" id="SSF53448">
    <property type="entry name" value="Nucleotide-diphospho-sugar transferases"/>
    <property type="match status" value="1"/>
</dbReference>
<reference evidence="2 3" key="1">
    <citation type="submission" date="2020-06" db="EMBL/GenBank/DDBJ databases">
        <title>Sulfitobacter algicola sp. nov., isolated from green algae.</title>
        <authorList>
            <person name="Wang C."/>
        </authorList>
    </citation>
    <scope>NUCLEOTIDE SEQUENCE [LARGE SCALE GENOMIC DNA]</scope>
    <source>
        <strain evidence="2 3">1151</strain>
    </source>
</reference>
<protein>
    <submittedName>
        <fullName evidence="2">Glycosyltransferase</fullName>
    </submittedName>
</protein>
<accession>A0ABX2IPT6</accession>
<evidence type="ECO:0000313" key="2">
    <source>
        <dbReference type="EMBL" id="NSX54899.1"/>
    </source>
</evidence>
<organism evidence="2 3">
    <name type="scientific">Parasulfitobacter algicola</name>
    <dbReference type="NCBI Taxonomy" id="2614809"/>
    <lineage>
        <taxon>Bacteria</taxon>
        <taxon>Pseudomonadati</taxon>
        <taxon>Pseudomonadota</taxon>
        <taxon>Alphaproteobacteria</taxon>
        <taxon>Rhodobacterales</taxon>
        <taxon>Roseobacteraceae</taxon>
        <taxon>Parasulfitobacter</taxon>
    </lineage>
</organism>
<dbReference type="PANTHER" id="PTHR43685:SF2">
    <property type="entry name" value="GLYCOSYLTRANSFERASE 2-LIKE DOMAIN-CONTAINING PROTEIN"/>
    <property type="match status" value="1"/>
</dbReference>
<dbReference type="EMBL" id="JABUFE010000004">
    <property type="protein sequence ID" value="NSX54899.1"/>
    <property type="molecule type" value="Genomic_DNA"/>
</dbReference>
<dbReference type="Gene3D" id="3.90.550.10">
    <property type="entry name" value="Spore Coat Polysaccharide Biosynthesis Protein SpsA, Chain A"/>
    <property type="match status" value="1"/>
</dbReference>
<proteinExistence type="predicted"/>
<evidence type="ECO:0000259" key="1">
    <source>
        <dbReference type="Pfam" id="PF00535"/>
    </source>
</evidence>
<comment type="caution">
    <text evidence="2">The sequence shown here is derived from an EMBL/GenBank/DDBJ whole genome shotgun (WGS) entry which is preliminary data.</text>
</comment>